<protein>
    <submittedName>
        <fullName evidence="8">Zinc protease</fullName>
    </submittedName>
</protein>
<evidence type="ECO:0000256" key="5">
    <source>
        <dbReference type="ARBA" id="ARBA00023049"/>
    </source>
</evidence>
<dbReference type="PANTHER" id="PTHR43690:SF17">
    <property type="entry name" value="PROTEIN YHJJ"/>
    <property type="match status" value="1"/>
</dbReference>
<sequence>MAHRTLPNGLQVVVSEDHAVPSVSMSLWVDVGSRHEQPGRTGLAHLFEHLMFQGSELVAEGKHMATLMAHGGRANASTSFDRTTYVQSVPSSCLELALWLEADRHGHLLPALTQENLDNQRDVVVEEKRQRYDTVPYGTALATLCDMLFPPDHPYAHPTIGSMDDLAAATLQDAHDFYRSHYGPRTSVLTLVGDIGPDEGFELVERYFGHLTDGTTPRPAPTAALPPLEQPVRRVVTDPQAPSERLYLAARLPAATDPGFLPCALALDAIASLGISRVHERLLRGAESASGASASVLGLRDGTSVGLIVADVTEGTDPREVEQEIAQILEEFAADGPRPVEMEASRADSERSWSEALAGYDERADLLSRATLLFADPAQVTRHLDEVLAVGADEIRGAAARHLVPSALATLVYRWEPEV</sequence>
<dbReference type="EMBL" id="CP014989">
    <property type="protein sequence ID" value="ANS80429.1"/>
    <property type="molecule type" value="Genomic_DNA"/>
</dbReference>
<dbReference type="PATRIC" id="fig|1758689.4.peg.3163"/>
<organism evidence="8 9">
    <name type="scientific">Serinicoccus hydrothermalis</name>
    <dbReference type="NCBI Taxonomy" id="1758689"/>
    <lineage>
        <taxon>Bacteria</taxon>
        <taxon>Bacillati</taxon>
        <taxon>Actinomycetota</taxon>
        <taxon>Actinomycetes</taxon>
        <taxon>Micrococcales</taxon>
        <taxon>Ornithinimicrobiaceae</taxon>
        <taxon>Serinicoccus</taxon>
    </lineage>
</organism>
<keyword evidence="5" id="KW-0482">Metalloprotease</keyword>
<evidence type="ECO:0000259" key="7">
    <source>
        <dbReference type="Pfam" id="PF05193"/>
    </source>
</evidence>
<accession>A0A1B1NG92</accession>
<dbReference type="AlphaFoldDB" id="A0A1B1NG92"/>
<dbReference type="STRING" id="1758689.SGUI_3033"/>
<keyword evidence="9" id="KW-1185">Reference proteome</keyword>
<gene>
    <name evidence="8" type="ORF">SGUI_3033</name>
</gene>
<dbReference type="SUPFAM" id="SSF63411">
    <property type="entry name" value="LuxS/MPP-like metallohydrolase"/>
    <property type="match status" value="2"/>
</dbReference>
<name>A0A1B1NG92_9MICO</name>
<dbReference type="Gene3D" id="3.30.830.10">
    <property type="entry name" value="Metalloenzyme, LuxS/M16 peptidase-like"/>
    <property type="match status" value="2"/>
</dbReference>
<keyword evidence="4" id="KW-0862">Zinc</keyword>
<dbReference type="PANTHER" id="PTHR43690">
    <property type="entry name" value="NARDILYSIN"/>
    <property type="match status" value="1"/>
</dbReference>
<evidence type="ECO:0000256" key="1">
    <source>
        <dbReference type="ARBA" id="ARBA00007261"/>
    </source>
</evidence>
<dbReference type="Pfam" id="PF00675">
    <property type="entry name" value="Peptidase_M16"/>
    <property type="match status" value="1"/>
</dbReference>
<dbReference type="InterPro" id="IPR050626">
    <property type="entry name" value="Peptidase_M16"/>
</dbReference>
<evidence type="ECO:0000256" key="3">
    <source>
        <dbReference type="ARBA" id="ARBA00022801"/>
    </source>
</evidence>
<dbReference type="GO" id="GO:0046872">
    <property type="term" value="F:metal ion binding"/>
    <property type="evidence" value="ECO:0007669"/>
    <property type="project" value="InterPro"/>
</dbReference>
<dbReference type="Proteomes" id="UP000092482">
    <property type="component" value="Chromosome"/>
</dbReference>
<evidence type="ECO:0000313" key="9">
    <source>
        <dbReference type="Proteomes" id="UP000092482"/>
    </source>
</evidence>
<evidence type="ECO:0000313" key="8">
    <source>
        <dbReference type="EMBL" id="ANS80429.1"/>
    </source>
</evidence>
<comment type="similarity">
    <text evidence="1">Belongs to the peptidase M16 family.</text>
</comment>
<feature type="domain" description="Peptidase M16 N-terminal" evidence="6">
    <location>
        <begin position="12"/>
        <end position="135"/>
    </location>
</feature>
<dbReference type="Pfam" id="PF05193">
    <property type="entry name" value="Peptidase_M16_C"/>
    <property type="match status" value="1"/>
</dbReference>
<feature type="domain" description="Peptidase M16 C-terminal" evidence="7">
    <location>
        <begin position="169"/>
        <end position="346"/>
    </location>
</feature>
<evidence type="ECO:0000256" key="4">
    <source>
        <dbReference type="ARBA" id="ARBA00022833"/>
    </source>
</evidence>
<evidence type="ECO:0000256" key="2">
    <source>
        <dbReference type="ARBA" id="ARBA00022670"/>
    </source>
</evidence>
<proteinExistence type="inferred from homology"/>
<dbReference type="GO" id="GO:0006508">
    <property type="term" value="P:proteolysis"/>
    <property type="evidence" value="ECO:0007669"/>
    <property type="project" value="UniProtKB-KW"/>
</dbReference>
<dbReference type="InterPro" id="IPR007863">
    <property type="entry name" value="Peptidase_M16_C"/>
</dbReference>
<dbReference type="InterPro" id="IPR011249">
    <property type="entry name" value="Metalloenz_LuxS/M16"/>
</dbReference>
<keyword evidence="3" id="KW-0378">Hydrolase</keyword>
<reference evidence="8 9" key="1">
    <citation type="submission" date="2016-03" db="EMBL/GenBank/DDBJ databases">
        <title>Shallow-sea hydrothermal system.</title>
        <authorList>
            <person name="Tang K."/>
        </authorList>
    </citation>
    <scope>NUCLEOTIDE SEQUENCE [LARGE SCALE GENOMIC DNA]</scope>
    <source>
        <strain evidence="8 9">JLT9</strain>
    </source>
</reference>
<evidence type="ECO:0000259" key="6">
    <source>
        <dbReference type="Pfam" id="PF00675"/>
    </source>
</evidence>
<dbReference type="GO" id="GO:0008237">
    <property type="term" value="F:metallopeptidase activity"/>
    <property type="evidence" value="ECO:0007669"/>
    <property type="project" value="UniProtKB-KW"/>
</dbReference>
<keyword evidence="2 8" id="KW-0645">Protease</keyword>
<dbReference type="InterPro" id="IPR011765">
    <property type="entry name" value="Pept_M16_N"/>
</dbReference>
<dbReference type="KEGG" id="serj:SGUI_3033"/>